<keyword evidence="3 5" id="KW-1133">Transmembrane helix</keyword>
<dbReference type="PANTHER" id="PTHR31746">
    <property type="entry name" value="TRANSMEMBRANE PROTEIN 229 FAMILY MEMBER"/>
    <property type="match status" value="1"/>
</dbReference>
<evidence type="ECO:0000256" key="5">
    <source>
        <dbReference type="SAM" id="Phobius"/>
    </source>
</evidence>
<sequence length="142" mass="16804">MNKTITPYKYLIYGLLGICLEIFWTGFQSLLYSDYTMEGRTYVWMFFIYGLAVFLEPLQDKLKEENFFFRGTIYMLLIFFVELAAGLMLRSLIGECPWNYGAHGLIYSIITPYFIPVWFVLGLMFEKVHDFLDAIFSLYHQS</sequence>
<evidence type="ECO:0000313" key="6">
    <source>
        <dbReference type="EMBL" id="MCR6545091.1"/>
    </source>
</evidence>
<protein>
    <recommendedName>
        <fullName evidence="8">ABC-transporter type IV</fullName>
    </recommendedName>
</protein>
<evidence type="ECO:0000313" key="7">
    <source>
        <dbReference type="Proteomes" id="UP001524944"/>
    </source>
</evidence>
<dbReference type="EMBL" id="JANPWE010000002">
    <property type="protein sequence ID" value="MCR6545091.1"/>
    <property type="molecule type" value="Genomic_DNA"/>
</dbReference>
<name>A0ABT1Y2J7_9FIRM</name>
<gene>
    <name evidence="6" type="ORF">NVS47_06105</name>
</gene>
<keyword evidence="7" id="KW-1185">Reference proteome</keyword>
<evidence type="ECO:0000256" key="2">
    <source>
        <dbReference type="ARBA" id="ARBA00022692"/>
    </source>
</evidence>
<dbReference type="PANTHER" id="PTHR31746:SF2">
    <property type="entry name" value="TRANSMEMBRANE PROTEIN 229A"/>
    <property type="match status" value="1"/>
</dbReference>
<reference evidence="6 7" key="1">
    <citation type="submission" date="2022-08" db="EMBL/GenBank/DDBJ databases">
        <title>Proteogenomics of the novel Dehalobacterium formicoaceticum strain EZ94 highlights a key role of methyltransferases during anaerobic dichloromethane degradation.</title>
        <authorList>
            <person name="Wasmund K."/>
        </authorList>
    </citation>
    <scope>NUCLEOTIDE SEQUENCE [LARGE SCALE GENOMIC DNA]</scope>
    <source>
        <strain evidence="6 7">EZ94</strain>
    </source>
</reference>
<dbReference type="Proteomes" id="UP001524944">
    <property type="component" value="Unassembled WGS sequence"/>
</dbReference>
<proteinExistence type="predicted"/>
<evidence type="ECO:0008006" key="8">
    <source>
        <dbReference type="Google" id="ProtNLM"/>
    </source>
</evidence>
<feature type="transmembrane region" description="Helical" evidence="5">
    <location>
        <begin position="42"/>
        <end position="59"/>
    </location>
</feature>
<feature type="transmembrane region" description="Helical" evidence="5">
    <location>
        <begin position="71"/>
        <end position="93"/>
    </location>
</feature>
<evidence type="ECO:0000256" key="4">
    <source>
        <dbReference type="ARBA" id="ARBA00023136"/>
    </source>
</evidence>
<organism evidence="6 7">
    <name type="scientific">Dehalobacterium formicoaceticum</name>
    <dbReference type="NCBI Taxonomy" id="51515"/>
    <lineage>
        <taxon>Bacteria</taxon>
        <taxon>Bacillati</taxon>
        <taxon>Bacillota</taxon>
        <taxon>Clostridia</taxon>
        <taxon>Eubacteriales</taxon>
        <taxon>Peptococcaceae</taxon>
        <taxon>Dehalobacterium</taxon>
    </lineage>
</organism>
<keyword evidence="2 5" id="KW-0812">Transmembrane</keyword>
<feature type="transmembrane region" description="Helical" evidence="5">
    <location>
        <begin position="105"/>
        <end position="125"/>
    </location>
</feature>
<comment type="caution">
    <text evidence="6">The sequence shown here is derived from an EMBL/GenBank/DDBJ whole genome shotgun (WGS) entry which is preliminary data.</text>
</comment>
<evidence type="ECO:0000256" key="3">
    <source>
        <dbReference type="ARBA" id="ARBA00022989"/>
    </source>
</evidence>
<dbReference type="RefSeq" id="WP_089608763.1">
    <property type="nucleotide sequence ID" value="NZ_CP022121.1"/>
</dbReference>
<comment type="subcellular location">
    <subcellularLocation>
        <location evidence="1">Membrane</location>
        <topology evidence="1">Multi-pass membrane protein</topology>
    </subcellularLocation>
</comment>
<keyword evidence="4 5" id="KW-0472">Membrane</keyword>
<feature type="transmembrane region" description="Helical" evidence="5">
    <location>
        <begin position="12"/>
        <end position="30"/>
    </location>
</feature>
<evidence type="ECO:0000256" key="1">
    <source>
        <dbReference type="ARBA" id="ARBA00004141"/>
    </source>
</evidence>
<accession>A0ABT1Y2J7</accession>